<organism evidence="1 2">
    <name type="scientific">Choanephora cucurbitarum</name>
    <dbReference type="NCBI Taxonomy" id="101091"/>
    <lineage>
        <taxon>Eukaryota</taxon>
        <taxon>Fungi</taxon>
        <taxon>Fungi incertae sedis</taxon>
        <taxon>Mucoromycota</taxon>
        <taxon>Mucoromycotina</taxon>
        <taxon>Mucoromycetes</taxon>
        <taxon>Mucorales</taxon>
        <taxon>Mucorineae</taxon>
        <taxon>Choanephoraceae</taxon>
        <taxon>Choanephoroideae</taxon>
        <taxon>Choanephora</taxon>
    </lineage>
</organism>
<keyword evidence="2" id="KW-1185">Reference proteome</keyword>
<dbReference type="InParanoid" id="A0A1C7NHJ2"/>
<evidence type="ECO:0000313" key="2">
    <source>
        <dbReference type="Proteomes" id="UP000093000"/>
    </source>
</evidence>
<sequence>MPHSFSSCPLRSSGLLITHHQTQSIVTATDDMLDWLGYSLADLIGHSVDHALRIQLSANLTSDIPECSLQHAEGHSVYCQICIHQNPLNTYHCLDYWLIRPRVPSESRWSCSLSVLRLSPYGTIEQATQSPSLPQSVRELTGRPVMAFVYQEDVQPLCARLAYRAYTSPLLIRWSKLPSLMSASARDIQESMYYDWVAFSVDASHLYPVCLIRPLQIQVIEDKQTAVSWWIQYQPVLSQWFFQTRAYVSEFYHYLFGYWSDRFHAVMDYYCQLQKVHLFVTQDTFSA</sequence>
<comment type="caution">
    <text evidence="1">The sequence shown here is derived from an EMBL/GenBank/DDBJ whole genome shotgun (WGS) entry which is preliminary data.</text>
</comment>
<dbReference type="AlphaFoldDB" id="A0A1C7NHJ2"/>
<dbReference type="EMBL" id="LUGH01000151">
    <property type="protein sequence ID" value="OBZ88460.1"/>
    <property type="molecule type" value="Genomic_DNA"/>
</dbReference>
<gene>
    <name evidence="1" type="ORF">A0J61_03482</name>
</gene>
<dbReference type="OrthoDB" id="2338553at2759"/>
<evidence type="ECO:0000313" key="1">
    <source>
        <dbReference type="EMBL" id="OBZ88460.1"/>
    </source>
</evidence>
<name>A0A1C7NHJ2_9FUNG</name>
<protein>
    <recommendedName>
        <fullName evidence="3">PAS domain-containing protein</fullName>
    </recommendedName>
</protein>
<accession>A0A1C7NHJ2</accession>
<evidence type="ECO:0008006" key="3">
    <source>
        <dbReference type="Google" id="ProtNLM"/>
    </source>
</evidence>
<reference evidence="1 2" key="1">
    <citation type="submission" date="2016-03" db="EMBL/GenBank/DDBJ databases">
        <title>Choanephora cucurbitarum.</title>
        <authorList>
            <person name="Min B."/>
            <person name="Park H."/>
            <person name="Park J.-H."/>
            <person name="Shin H.-D."/>
            <person name="Choi I.-G."/>
        </authorList>
    </citation>
    <scope>NUCLEOTIDE SEQUENCE [LARGE SCALE GENOMIC DNA]</scope>
    <source>
        <strain evidence="1 2">KUS-F28377</strain>
    </source>
</reference>
<proteinExistence type="predicted"/>
<dbReference type="Proteomes" id="UP000093000">
    <property type="component" value="Unassembled WGS sequence"/>
</dbReference>